<dbReference type="Gene3D" id="1.10.1660.10">
    <property type="match status" value="1"/>
</dbReference>
<evidence type="ECO:0000256" key="3">
    <source>
        <dbReference type="ARBA" id="ARBA00023163"/>
    </source>
</evidence>
<dbReference type="PANTHER" id="PTHR30204:SF94">
    <property type="entry name" value="HEAVY METAL-DEPENDENT TRANSCRIPTIONAL REGULATOR HI_0293-RELATED"/>
    <property type="match status" value="1"/>
</dbReference>
<evidence type="ECO:0000256" key="1">
    <source>
        <dbReference type="ARBA" id="ARBA00023015"/>
    </source>
</evidence>
<name>A0ABW6E4H9_9ACTN</name>
<keyword evidence="7" id="KW-1185">Reference proteome</keyword>
<evidence type="ECO:0000256" key="4">
    <source>
        <dbReference type="SAM" id="MobiDB-lite"/>
    </source>
</evidence>
<feature type="domain" description="HTH merR-type" evidence="5">
    <location>
        <begin position="3"/>
        <end position="71"/>
    </location>
</feature>
<keyword evidence="2" id="KW-0238">DNA-binding</keyword>
<comment type="caution">
    <text evidence="6">The sequence shown here is derived from an EMBL/GenBank/DDBJ whole genome shotgun (WGS) entry which is preliminary data.</text>
</comment>
<sequence>MSTMRISQLAMRSGVPATTLRFYESAGLLPAERTPAGYRLYGEDAVDRLAFISAAKHLGLPLEEIAELLGVWQTGACQEVKADLRERVVARIEEAERRAVELAAFTASLHRAVEHLDELPDREDRCDPQCAFLGRTPAAPPAPSAHPEGAGRRSVPLA</sequence>
<dbReference type="RefSeq" id="WP_208623664.1">
    <property type="nucleotide sequence ID" value="NZ_JBHVRE010000033.1"/>
</dbReference>
<dbReference type="InterPro" id="IPR009061">
    <property type="entry name" value="DNA-bd_dom_put_sf"/>
</dbReference>
<gene>
    <name evidence="6" type="ORF">ACFWR3_28045</name>
</gene>
<dbReference type="SUPFAM" id="SSF46955">
    <property type="entry name" value="Putative DNA-binding domain"/>
    <property type="match status" value="1"/>
</dbReference>
<proteinExistence type="predicted"/>
<evidence type="ECO:0000259" key="5">
    <source>
        <dbReference type="PROSITE" id="PS50937"/>
    </source>
</evidence>
<dbReference type="InterPro" id="IPR047057">
    <property type="entry name" value="MerR_fam"/>
</dbReference>
<evidence type="ECO:0000313" key="6">
    <source>
        <dbReference type="EMBL" id="MFD3959916.1"/>
    </source>
</evidence>
<dbReference type="PROSITE" id="PS50937">
    <property type="entry name" value="HTH_MERR_2"/>
    <property type="match status" value="1"/>
</dbReference>
<feature type="region of interest" description="Disordered" evidence="4">
    <location>
        <begin position="130"/>
        <end position="158"/>
    </location>
</feature>
<accession>A0ABW6E4H9</accession>
<evidence type="ECO:0000313" key="7">
    <source>
        <dbReference type="Proteomes" id="UP001598300"/>
    </source>
</evidence>
<dbReference type="Proteomes" id="UP001598300">
    <property type="component" value="Unassembled WGS sequence"/>
</dbReference>
<dbReference type="Pfam" id="PF13411">
    <property type="entry name" value="MerR_1"/>
    <property type="match status" value="1"/>
</dbReference>
<dbReference type="SMART" id="SM00422">
    <property type="entry name" value="HTH_MERR"/>
    <property type="match status" value="1"/>
</dbReference>
<reference evidence="6 7" key="1">
    <citation type="submission" date="2024-09" db="EMBL/GenBank/DDBJ databases">
        <title>The Natural Products Discovery Center: Release of the First 8490 Sequenced Strains for Exploring Actinobacteria Biosynthetic Diversity.</title>
        <authorList>
            <person name="Kalkreuter E."/>
            <person name="Kautsar S.A."/>
            <person name="Yang D."/>
            <person name="Bader C.D."/>
            <person name="Teijaro C.N."/>
            <person name="Fluegel L."/>
            <person name="Davis C.M."/>
            <person name="Simpson J.R."/>
            <person name="Lauterbach L."/>
            <person name="Steele A.D."/>
            <person name="Gui C."/>
            <person name="Meng S."/>
            <person name="Li G."/>
            <person name="Viehrig K."/>
            <person name="Ye F."/>
            <person name="Su P."/>
            <person name="Kiefer A.F."/>
            <person name="Nichols A."/>
            <person name="Cepeda A.J."/>
            <person name="Yan W."/>
            <person name="Fan B."/>
            <person name="Jiang Y."/>
            <person name="Adhikari A."/>
            <person name="Zheng C.-J."/>
            <person name="Schuster L."/>
            <person name="Cowan T.M."/>
            <person name="Smanski M.J."/>
            <person name="Chevrette M.G."/>
            <person name="De Carvalho L.P.S."/>
            <person name="Shen B."/>
        </authorList>
    </citation>
    <scope>NUCLEOTIDE SEQUENCE [LARGE SCALE GENOMIC DNA]</scope>
    <source>
        <strain evidence="6 7">NPDC058584</strain>
    </source>
</reference>
<evidence type="ECO:0000256" key="2">
    <source>
        <dbReference type="ARBA" id="ARBA00023125"/>
    </source>
</evidence>
<dbReference type="PRINTS" id="PR00040">
    <property type="entry name" value="HTHMERR"/>
</dbReference>
<dbReference type="InterPro" id="IPR000551">
    <property type="entry name" value="MerR-type_HTH_dom"/>
</dbReference>
<keyword evidence="3" id="KW-0804">Transcription</keyword>
<keyword evidence="1" id="KW-0805">Transcription regulation</keyword>
<protein>
    <submittedName>
        <fullName evidence="6">MerR family transcriptional regulator</fullName>
    </submittedName>
</protein>
<dbReference type="EMBL" id="JBHXPM010000032">
    <property type="protein sequence ID" value="MFD3959916.1"/>
    <property type="molecule type" value="Genomic_DNA"/>
</dbReference>
<organism evidence="6 7">
    <name type="scientific">Streptomyces bacillaris</name>
    <dbReference type="NCBI Taxonomy" id="68179"/>
    <lineage>
        <taxon>Bacteria</taxon>
        <taxon>Bacillati</taxon>
        <taxon>Actinomycetota</taxon>
        <taxon>Actinomycetes</taxon>
        <taxon>Kitasatosporales</taxon>
        <taxon>Streptomycetaceae</taxon>
        <taxon>Streptomyces</taxon>
    </lineage>
</organism>
<dbReference type="PANTHER" id="PTHR30204">
    <property type="entry name" value="REDOX-CYCLING DRUG-SENSING TRANSCRIPTIONAL ACTIVATOR SOXR"/>
    <property type="match status" value="1"/>
</dbReference>